<gene>
    <name evidence="1" type="ORF">SDC9_170731</name>
</gene>
<organism evidence="1">
    <name type="scientific">bioreactor metagenome</name>
    <dbReference type="NCBI Taxonomy" id="1076179"/>
    <lineage>
        <taxon>unclassified sequences</taxon>
        <taxon>metagenomes</taxon>
        <taxon>ecological metagenomes</taxon>
    </lineage>
</organism>
<proteinExistence type="predicted"/>
<protein>
    <submittedName>
        <fullName evidence="1">Uncharacterized protein</fullName>
    </submittedName>
</protein>
<comment type="caution">
    <text evidence="1">The sequence shown here is derived from an EMBL/GenBank/DDBJ whole genome shotgun (WGS) entry which is preliminary data.</text>
</comment>
<dbReference type="AlphaFoldDB" id="A0A645GHZ2"/>
<dbReference type="EMBL" id="VSSQ01071818">
    <property type="protein sequence ID" value="MPN23343.1"/>
    <property type="molecule type" value="Genomic_DNA"/>
</dbReference>
<reference evidence="1" key="1">
    <citation type="submission" date="2019-08" db="EMBL/GenBank/DDBJ databases">
        <authorList>
            <person name="Kucharzyk K."/>
            <person name="Murdoch R.W."/>
            <person name="Higgins S."/>
            <person name="Loffler F."/>
        </authorList>
    </citation>
    <scope>NUCLEOTIDE SEQUENCE</scope>
</reference>
<sequence>MAGAHKAARRLGEKPLCCGGNPPAVDEVVDDEQTDQREPADFMERHADRLLAVHQHQQDQHNCVQNQLQHALFRSVERCFHKGKNPLLALYPAYRPIWLRQW</sequence>
<accession>A0A645GHZ2</accession>
<evidence type="ECO:0000313" key="1">
    <source>
        <dbReference type="EMBL" id="MPN23343.1"/>
    </source>
</evidence>
<name>A0A645GHZ2_9ZZZZ</name>